<gene>
    <name evidence="2" type="ORF">XBO1_410003</name>
</gene>
<reference evidence="2" key="1">
    <citation type="submission" date="2013-07" db="EMBL/GenBank/DDBJ databases">
        <title>Sub-species coevolution in mutualistic symbiosis.</title>
        <authorList>
            <person name="Murfin K."/>
            <person name="Klassen J."/>
            <person name="Lee M."/>
            <person name="Forst S."/>
            <person name="Stock P."/>
            <person name="Goodrich-Blair H."/>
        </authorList>
    </citation>
    <scope>NUCLEOTIDE SEQUENCE [LARGE SCALE GENOMIC DNA]</scope>
    <source>
        <strain evidence="2">Oregonense</strain>
    </source>
</reference>
<proteinExistence type="predicted"/>
<organism evidence="2">
    <name type="scientific">Xenorhabdus bovienii str. oregonense</name>
    <dbReference type="NCBI Taxonomy" id="1398202"/>
    <lineage>
        <taxon>Bacteria</taxon>
        <taxon>Pseudomonadati</taxon>
        <taxon>Pseudomonadota</taxon>
        <taxon>Gammaproteobacteria</taxon>
        <taxon>Enterobacterales</taxon>
        <taxon>Morganellaceae</taxon>
        <taxon>Xenorhabdus</taxon>
    </lineage>
</organism>
<dbReference type="RefSeq" id="WP_038252982.1">
    <property type="nucleotide sequence ID" value="NZ_CAWLUU010000038.1"/>
</dbReference>
<comment type="caution">
    <text evidence="2">The sequence shown here is derived from an EMBL/GenBank/DDBJ whole genome shotgun (WGS) entry which is preliminary data.</text>
</comment>
<evidence type="ECO:0000256" key="1">
    <source>
        <dbReference type="SAM" id="Coils"/>
    </source>
</evidence>
<sequence length="256" mass="29282">MSFDSNSYENAVQEAQRILKEAQADLAFRLEKAVDGVRDVAEDTVHTIGKGGQRLLWRTSYFFDDYEDVNQRINREDWRMILALKSVFSGGVLNNNVIRKISSIYINKLLEPHANDEHFLNKLHEKLYTSSSKIAYFSSKVATSKLTKDAIMSAITESVYVAIVNKSFVREGFRKLGMAITLLFQLYGYVDKASISASKLKRECPILYWSLYADKLEMLYFIFEPLFKKGISILKKGSVSSVEDVYESILEIIGYD</sequence>
<dbReference type="HOGENOM" id="CLU_080116_0_0_6"/>
<accession>A0A077PD13</accession>
<name>A0A077PD13_XENBV</name>
<dbReference type="Proteomes" id="UP000028483">
    <property type="component" value="Unassembled WGS sequence"/>
</dbReference>
<dbReference type="AlphaFoldDB" id="A0A077PD13"/>
<feature type="coiled-coil region" evidence="1">
    <location>
        <begin position="5"/>
        <end position="32"/>
    </location>
</feature>
<protein>
    <submittedName>
        <fullName evidence="2">Uncharacterized protein</fullName>
    </submittedName>
</protein>
<evidence type="ECO:0000313" key="2">
    <source>
        <dbReference type="EMBL" id="CDH07596.1"/>
    </source>
</evidence>
<dbReference type="EMBL" id="CBSX010000206">
    <property type="protein sequence ID" value="CDH07596.1"/>
    <property type="molecule type" value="Genomic_DNA"/>
</dbReference>
<keyword evidence="1" id="KW-0175">Coiled coil</keyword>